<proteinExistence type="predicted"/>
<accession>A0AC58SFY5</accession>
<evidence type="ECO:0000313" key="2">
    <source>
        <dbReference type="RefSeq" id="XP_075083869.1"/>
    </source>
</evidence>
<protein>
    <submittedName>
        <fullName evidence="2">Uncharacterized protein LOC107777708 isoform X1</fullName>
    </submittedName>
</protein>
<keyword evidence="1" id="KW-1185">Reference proteome</keyword>
<name>A0AC58SFY5_TOBAC</name>
<reference evidence="1" key="1">
    <citation type="journal article" date="2014" name="Nat. Commun.">
        <title>The tobacco genome sequence and its comparison with those of tomato and potato.</title>
        <authorList>
            <person name="Sierro N."/>
            <person name="Battey J.N."/>
            <person name="Ouadi S."/>
            <person name="Bakaher N."/>
            <person name="Bovet L."/>
            <person name="Willig A."/>
            <person name="Goepfert S."/>
            <person name="Peitsch M.C."/>
            <person name="Ivanov N.V."/>
        </authorList>
    </citation>
    <scope>NUCLEOTIDE SEQUENCE [LARGE SCALE GENOMIC DNA]</scope>
</reference>
<sequence length="444" mass="51478">MTKKREIEDCIVDKEVGGKRLKIVQQPSDQDHCRDVSQGKKNLTSEVRRDCPLLDTINRQVLDFDFEKLCSVTGRKFNVYACLICGKYYQGRGHESHAYTHSRKAGHHVGLNIVDKTDFINVTIQSLMRVTPLRNFFLIPENYQQCESPLVHQFGELTRKIWHAGNFKGQVSPREFLQAVMDSSEKRFRVDVRSDPAEFMLWLLKTLCADLRGSKKGNNIIRQCFQGELEVVKEMHNRTIAERRESGGNSQINGNGEDGGNEAGNFVSETSRVPFLMLELDLPPPPLFKDFMEKNIIPQVPLFNILKKIDGETVTEVVHPRIARMRFRVKKLPRYLIFHMCRFTKNNFFLEKNPTLVNFPLKNLELKDYISLPAPKQIRKLRSKYDLIANIVHGGKPEEGSYRVFVQRKSEELWYEMQDLHVSETVPQMVALSEAYVQIYEQQQ</sequence>
<dbReference type="Proteomes" id="UP000790787">
    <property type="component" value="Chromosome 13"/>
</dbReference>
<evidence type="ECO:0000313" key="1">
    <source>
        <dbReference type="Proteomes" id="UP000790787"/>
    </source>
</evidence>
<organism evidence="1 2">
    <name type="scientific">Nicotiana tabacum</name>
    <name type="common">Common tobacco</name>
    <dbReference type="NCBI Taxonomy" id="4097"/>
    <lineage>
        <taxon>Eukaryota</taxon>
        <taxon>Viridiplantae</taxon>
        <taxon>Streptophyta</taxon>
        <taxon>Embryophyta</taxon>
        <taxon>Tracheophyta</taxon>
        <taxon>Spermatophyta</taxon>
        <taxon>Magnoliopsida</taxon>
        <taxon>eudicotyledons</taxon>
        <taxon>Gunneridae</taxon>
        <taxon>Pentapetalae</taxon>
        <taxon>asterids</taxon>
        <taxon>lamiids</taxon>
        <taxon>Solanales</taxon>
        <taxon>Solanaceae</taxon>
        <taxon>Nicotianoideae</taxon>
        <taxon>Nicotianeae</taxon>
        <taxon>Nicotiana</taxon>
    </lineage>
</organism>
<reference evidence="2" key="2">
    <citation type="submission" date="2025-08" db="UniProtKB">
        <authorList>
            <consortium name="RefSeq"/>
        </authorList>
    </citation>
    <scope>IDENTIFICATION</scope>
    <source>
        <tissue evidence="2">Leaf</tissue>
    </source>
</reference>
<dbReference type="RefSeq" id="XP_075083869.1">
    <property type="nucleotide sequence ID" value="XM_075227768.1"/>
</dbReference>
<gene>
    <name evidence="2" type="primary">LOC107777708</name>
</gene>